<dbReference type="InterPro" id="IPR000812">
    <property type="entry name" value="TFIIB"/>
</dbReference>
<name>A0A897NGX7_9EURY</name>
<dbReference type="PANTHER" id="PTHR11618:SF13">
    <property type="entry name" value="TRANSCRIPTION INITIATION FACTOR IIB"/>
    <property type="match status" value="1"/>
</dbReference>
<feature type="domain" description="Transcription factor TFIIB cyclin-like" evidence="3">
    <location>
        <begin position="89"/>
        <end position="154"/>
    </location>
</feature>
<dbReference type="PANTHER" id="PTHR11618">
    <property type="entry name" value="TRANSCRIPTION INITIATION FACTOR IIB-RELATED"/>
    <property type="match status" value="1"/>
</dbReference>
<keyword evidence="1" id="KW-0805">Transcription regulation</keyword>
<protein>
    <submittedName>
        <fullName evidence="4">Transcription initiation factor TFIIB, Brf1 subunit/Transcription initiation factor TFIIB</fullName>
    </submittedName>
</protein>
<dbReference type="GO" id="GO:0017025">
    <property type="term" value="F:TBP-class protein binding"/>
    <property type="evidence" value="ECO:0007669"/>
    <property type="project" value="InterPro"/>
</dbReference>
<dbReference type="SUPFAM" id="SSF47954">
    <property type="entry name" value="Cyclin-like"/>
    <property type="match status" value="1"/>
</dbReference>
<dbReference type="Proteomes" id="UP000663292">
    <property type="component" value="Chromosome"/>
</dbReference>
<dbReference type="GO" id="GO:0097550">
    <property type="term" value="C:transcription preinitiation complex"/>
    <property type="evidence" value="ECO:0007669"/>
    <property type="project" value="TreeGrafter"/>
</dbReference>
<keyword evidence="2" id="KW-0804">Transcription</keyword>
<dbReference type="InterPro" id="IPR013150">
    <property type="entry name" value="TFIIB_cyclin"/>
</dbReference>
<evidence type="ECO:0000256" key="1">
    <source>
        <dbReference type="ARBA" id="ARBA00023015"/>
    </source>
</evidence>
<evidence type="ECO:0000256" key="2">
    <source>
        <dbReference type="ARBA" id="ARBA00023163"/>
    </source>
</evidence>
<sequence>MKQCPKCGAEVISNTSGTNSPFCTTCGFVVTEEVEENDRADTENTIQAEADLDRSKQVVARDSSDENLIRLLETVDEVGDRLLVEPSERRRSGKIAVQAWIEGLLSGRSIRHVAAASVLISCRLSHRNRPYKKVAVAAEIDSSSLHETCKVLVNNIEIELDPPRPVHYLPYIYKQLDLPLDAFDPYSWIEQLQEMPKGNPVGVAAAAAYLDLQDTDSSVSYREMGELVGLTKETLWRQSVELRSPES</sequence>
<dbReference type="GO" id="GO:0070897">
    <property type="term" value="P:transcription preinitiation complex assembly"/>
    <property type="evidence" value="ECO:0007669"/>
    <property type="project" value="InterPro"/>
</dbReference>
<dbReference type="Pfam" id="PF00382">
    <property type="entry name" value="TFIIB"/>
    <property type="match status" value="1"/>
</dbReference>
<keyword evidence="5" id="KW-1185">Reference proteome</keyword>
<evidence type="ECO:0000313" key="4">
    <source>
        <dbReference type="EMBL" id="QSG13700.1"/>
    </source>
</evidence>
<dbReference type="EMBL" id="CP064791">
    <property type="protein sequence ID" value="QSG13700.1"/>
    <property type="molecule type" value="Genomic_DNA"/>
</dbReference>
<evidence type="ECO:0000259" key="3">
    <source>
        <dbReference type="Pfam" id="PF00382"/>
    </source>
</evidence>
<organism evidence="4 5">
    <name type="scientific">Halapricum desulfuricans</name>
    <dbReference type="NCBI Taxonomy" id="2841257"/>
    <lineage>
        <taxon>Archaea</taxon>
        <taxon>Methanobacteriati</taxon>
        <taxon>Methanobacteriota</taxon>
        <taxon>Stenosarchaea group</taxon>
        <taxon>Halobacteria</taxon>
        <taxon>Halobacteriales</taxon>
        <taxon>Haloarculaceae</taxon>
        <taxon>Halapricum</taxon>
    </lineage>
</organism>
<dbReference type="CDD" id="cd00043">
    <property type="entry name" value="CYCLIN_SF"/>
    <property type="match status" value="1"/>
</dbReference>
<proteinExistence type="predicted"/>
<gene>
    <name evidence="4" type="primary">sUA7</name>
    <name evidence="4" type="ORF">HSEST_0144</name>
</gene>
<accession>A0A897NGX7</accession>
<evidence type="ECO:0000313" key="5">
    <source>
        <dbReference type="Proteomes" id="UP000663292"/>
    </source>
</evidence>
<dbReference type="AlphaFoldDB" id="A0A897NGX7"/>
<dbReference type="InterPro" id="IPR036915">
    <property type="entry name" value="Cyclin-like_sf"/>
</dbReference>
<dbReference type="Gene3D" id="1.10.472.170">
    <property type="match status" value="1"/>
</dbReference>
<reference evidence="4 5" key="1">
    <citation type="submission" date="2020-11" db="EMBL/GenBank/DDBJ databases">
        <title>Carbohydrate-dependent, anaerobic sulfur respiration: A novel catabolism in halophilic archaea.</title>
        <authorList>
            <person name="Sorokin D.Y."/>
            <person name="Messina E."/>
            <person name="Smedile F."/>
            <person name="La Cono V."/>
            <person name="Hallsworth J.E."/>
            <person name="Yakimov M.M."/>
        </authorList>
    </citation>
    <scope>NUCLEOTIDE SEQUENCE [LARGE SCALE GENOMIC DNA]</scope>
    <source>
        <strain evidence="4 5">HSR-Est</strain>
    </source>
</reference>